<protein>
    <submittedName>
        <fullName evidence="3">Uncharacterized protein</fullName>
    </submittedName>
</protein>
<accession>A0A8J5NGU1</accession>
<feature type="compositionally biased region" description="Polar residues" evidence="1">
    <location>
        <begin position="204"/>
        <end position="217"/>
    </location>
</feature>
<keyword evidence="2" id="KW-0472">Membrane</keyword>
<evidence type="ECO:0000256" key="2">
    <source>
        <dbReference type="SAM" id="Phobius"/>
    </source>
</evidence>
<proteinExistence type="predicted"/>
<evidence type="ECO:0000313" key="4">
    <source>
        <dbReference type="Proteomes" id="UP000693942"/>
    </source>
</evidence>
<keyword evidence="2" id="KW-0812">Transmembrane</keyword>
<dbReference type="EMBL" id="JAELUR010000034">
    <property type="protein sequence ID" value="KAG7404641.1"/>
    <property type="molecule type" value="Genomic_DNA"/>
</dbReference>
<feature type="transmembrane region" description="Helical" evidence="2">
    <location>
        <begin position="616"/>
        <end position="637"/>
    </location>
</feature>
<gene>
    <name evidence="3" type="ORF">Forpi1262_v018481</name>
</gene>
<dbReference type="Proteomes" id="UP000693942">
    <property type="component" value="Unassembled WGS sequence"/>
</dbReference>
<evidence type="ECO:0000256" key="1">
    <source>
        <dbReference type="SAM" id="MobiDB-lite"/>
    </source>
</evidence>
<feature type="region of interest" description="Disordered" evidence="1">
    <location>
        <begin position="198"/>
        <end position="226"/>
    </location>
</feature>
<evidence type="ECO:0000313" key="3">
    <source>
        <dbReference type="EMBL" id="KAG7404641.1"/>
    </source>
</evidence>
<organism evidence="3 4">
    <name type="scientific">Fusarium oxysporum f. sp. raphani</name>
    <dbReference type="NCBI Taxonomy" id="96318"/>
    <lineage>
        <taxon>Eukaryota</taxon>
        <taxon>Fungi</taxon>
        <taxon>Dikarya</taxon>
        <taxon>Ascomycota</taxon>
        <taxon>Pezizomycotina</taxon>
        <taxon>Sordariomycetes</taxon>
        <taxon>Hypocreomycetidae</taxon>
        <taxon>Hypocreales</taxon>
        <taxon>Nectriaceae</taxon>
        <taxon>Fusarium</taxon>
        <taxon>Fusarium oxysporum species complex</taxon>
    </lineage>
</organism>
<name>A0A8J5NGU1_FUSOX</name>
<sequence length="659" mass="74268">MDTKLSIPTADRDSGFYGEPDEFMCFEIDERSSLVDGQRDNEALDNNVVEPEAAREVPPKATLFQSCASYISPAESRGEVAVDTQMVSVNSTEIDHCEFWKKQRLTNSVSQDLLMAAKSVLLRGPDPDLLGVRAYPDFANKDDIPDTTLCIAEQNEMGQLIYKELSLPVEPSDCEKSSEIWPLVEQSIEGAWPEEMPATKQDWSETTGLDSPKSSDVSDILEGPKAEDSDRAKLAYMATLRRHPGHFVGDWSFFNDALVSLAELSFTPLGFPSVEFGRNRAGLFPNLRRGRPDIFGRSWTIRPNGRIMPWRIFAFALSQVTLGHDLHMEEVAECATVFLKRYVCTWPTTPWTNWCCTGNTMFHAQFHIRYWSIEENTITRSDAKPTCTGLRFNRDYGRTVGFALIPEFPIIETRSSVAMITSLWQKHPPYTMVTLTDTAVFNPDCIAEQKLWAAIGLEMCDESGGIAIFQAAVGGLITEWGHQWAAVLGQITATSKYEVRDILDVTKRGLNSSKVEPKTWYALRQLLLKSQDTIKELSRDLHSHANDLDRSISVVTNNPTLSANWKALFAYHEKIEDNLLRRIQKKLADLDMFAQACTLEVLEGMTKPRNRVSMPVVVMTAFLILGFLMFGPLWIILMDAMSQDRQVPVRRLLQHFGPG</sequence>
<comment type="caution">
    <text evidence="3">The sequence shown here is derived from an EMBL/GenBank/DDBJ whole genome shotgun (WGS) entry which is preliminary data.</text>
</comment>
<reference evidence="3" key="1">
    <citation type="submission" date="2021-04" db="EMBL/GenBank/DDBJ databases">
        <title>First draft genome resource for Brassicaceae pathogens Fusarium oxysporum f. sp. raphani and Fusarium oxysporum f. sp. rapae.</title>
        <authorList>
            <person name="Asai S."/>
        </authorList>
    </citation>
    <scope>NUCLEOTIDE SEQUENCE</scope>
    <source>
        <strain evidence="3">Tf1262</strain>
    </source>
</reference>
<keyword evidence="2" id="KW-1133">Transmembrane helix</keyword>
<dbReference type="AlphaFoldDB" id="A0A8J5NGU1"/>